<dbReference type="EMBL" id="VXBC01007669">
    <property type="protein sequence ID" value="NXM17625.1"/>
    <property type="molecule type" value="Genomic_DNA"/>
</dbReference>
<feature type="non-terminal residue" evidence="1">
    <location>
        <position position="1"/>
    </location>
</feature>
<dbReference type="Proteomes" id="UP000539920">
    <property type="component" value="Unassembled WGS sequence"/>
</dbReference>
<gene>
    <name evidence="1" type="primary">Fv4_1</name>
    <name evidence="1" type="ORF">PLONIG_R15358</name>
</gene>
<proteinExistence type="predicted"/>
<comment type="caution">
    <text evidence="1">The sequence shown here is derived from an EMBL/GenBank/DDBJ whole genome shotgun (WGS) entry which is preliminary data.</text>
</comment>
<evidence type="ECO:0000313" key="2">
    <source>
        <dbReference type="Proteomes" id="UP000539920"/>
    </source>
</evidence>
<organism evidence="1 2">
    <name type="scientific">Ploceus nigricollis</name>
    <dbReference type="NCBI Taxonomy" id="441696"/>
    <lineage>
        <taxon>Eukaryota</taxon>
        <taxon>Metazoa</taxon>
        <taxon>Chordata</taxon>
        <taxon>Craniata</taxon>
        <taxon>Vertebrata</taxon>
        <taxon>Euteleostomi</taxon>
        <taxon>Archelosauria</taxon>
        <taxon>Archosauria</taxon>
        <taxon>Dinosauria</taxon>
        <taxon>Saurischia</taxon>
        <taxon>Theropoda</taxon>
        <taxon>Coelurosauria</taxon>
        <taxon>Aves</taxon>
        <taxon>Neognathae</taxon>
        <taxon>Neoaves</taxon>
        <taxon>Telluraves</taxon>
        <taxon>Australaves</taxon>
        <taxon>Passeriformes</taxon>
        <taxon>Passeroidea</taxon>
        <taxon>Ploceidae</taxon>
        <taxon>Ploceinae</taxon>
        <taxon>Ploceus</taxon>
    </lineage>
</organism>
<dbReference type="Pfam" id="PF00429">
    <property type="entry name" value="TLV_coat"/>
    <property type="match status" value="1"/>
</dbReference>
<name>A0A7L0YQ59_9PASE</name>
<dbReference type="AlphaFoldDB" id="A0A7L0YQ59"/>
<keyword evidence="2" id="KW-1185">Reference proteome</keyword>
<sequence length="88" mass="9815">FTHTNSVLWKILQASLTVLNQTFPNLTKECWLCYDIKPPFYEAIGSSAKIKKVKGTNPRECNWTNRNITEQTPGITLSKVTGKGICAG</sequence>
<reference evidence="1 2" key="1">
    <citation type="submission" date="2019-09" db="EMBL/GenBank/DDBJ databases">
        <title>Bird 10,000 Genomes (B10K) Project - Family phase.</title>
        <authorList>
            <person name="Zhang G."/>
        </authorList>
    </citation>
    <scope>NUCLEOTIDE SEQUENCE [LARGE SCALE GENOMIC DNA]</scope>
    <source>
        <strain evidence="1">B10K-DU-001-79</strain>
        <tissue evidence="1">Muscle</tissue>
    </source>
</reference>
<feature type="non-terminal residue" evidence="1">
    <location>
        <position position="88"/>
    </location>
</feature>
<accession>A0A7L0YQ59</accession>
<dbReference type="InterPro" id="IPR018154">
    <property type="entry name" value="TLV/ENV_coat_polyprotein"/>
</dbReference>
<protein>
    <submittedName>
        <fullName evidence="1">ENV2 protein</fullName>
    </submittedName>
</protein>
<evidence type="ECO:0000313" key="1">
    <source>
        <dbReference type="EMBL" id="NXM17625.1"/>
    </source>
</evidence>